<name>A0AAD7FI18_9AGAR</name>
<dbReference type="EMBL" id="JARKIF010000016">
    <property type="protein sequence ID" value="KAJ7621224.1"/>
    <property type="molecule type" value="Genomic_DNA"/>
</dbReference>
<accession>A0AAD7FI18</accession>
<gene>
    <name evidence="1" type="ORF">FB45DRAFT_1092809</name>
</gene>
<evidence type="ECO:0000313" key="2">
    <source>
        <dbReference type="Proteomes" id="UP001221142"/>
    </source>
</evidence>
<organism evidence="1 2">
    <name type="scientific">Roridomyces roridus</name>
    <dbReference type="NCBI Taxonomy" id="1738132"/>
    <lineage>
        <taxon>Eukaryota</taxon>
        <taxon>Fungi</taxon>
        <taxon>Dikarya</taxon>
        <taxon>Basidiomycota</taxon>
        <taxon>Agaricomycotina</taxon>
        <taxon>Agaricomycetes</taxon>
        <taxon>Agaricomycetidae</taxon>
        <taxon>Agaricales</taxon>
        <taxon>Marasmiineae</taxon>
        <taxon>Mycenaceae</taxon>
        <taxon>Roridomyces</taxon>
    </lineage>
</organism>
<reference evidence="1" key="1">
    <citation type="submission" date="2023-03" db="EMBL/GenBank/DDBJ databases">
        <title>Massive genome expansion in bonnet fungi (Mycena s.s.) driven by repeated elements and novel gene families across ecological guilds.</title>
        <authorList>
            <consortium name="Lawrence Berkeley National Laboratory"/>
            <person name="Harder C.B."/>
            <person name="Miyauchi S."/>
            <person name="Viragh M."/>
            <person name="Kuo A."/>
            <person name="Thoen E."/>
            <person name="Andreopoulos B."/>
            <person name="Lu D."/>
            <person name="Skrede I."/>
            <person name="Drula E."/>
            <person name="Henrissat B."/>
            <person name="Morin E."/>
            <person name="Kohler A."/>
            <person name="Barry K."/>
            <person name="LaButti K."/>
            <person name="Morin E."/>
            <person name="Salamov A."/>
            <person name="Lipzen A."/>
            <person name="Mereny Z."/>
            <person name="Hegedus B."/>
            <person name="Baldrian P."/>
            <person name="Stursova M."/>
            <person name="Weitz H."/>
            <person name="Taylor A."/>
            <person name="Grigoriev I.V."/>
            <person name="Nagy L.G."/>
            <person name="Martin F."/>
            <person name="Kauserud H."/>
        </authorList>
    </citation>
    <scope>NUCLEOTIDE SEQUENCE</scope>
    <source>
        <strain evidence="1">9284</strain>
    </source>
</reference>
<dbReference type="Proteomes" id="UP001221142">
    <property type="component" value="Unassembled WGS sequence"/>
</dbReference>
<proteinExistence type="predicted"/>
<keyword evidence="2" id="KW-1185">Reference proteome</keyword>
<dbReference type="AlphaFoldDB" id="A0AAD7FI18"/>
<evidence type="ECO:0000313" key="1">
    <source>
        <dbReference type="EMBL" id="KAJ7621224.1"/>
    </source>
</evidence>
<comment type="caution">
    <text evidence="1">The sequence shown here is derived from an EMBL/GenBank/DDBJ whole genome shotgun (WGS) entry which is preliminary data.</text>
</comment>
<protein>
    <submittedName>
        <fullName evidence="1">Uncharacterized protein</fullName>
    </submittedName>
</protein>
<sequence>MDSTYSALSSLGAPVTLDEFTQIYKSPLAEILDFLGEHLVGRRGAATARSQILSFQATSNLKQPRTDADRAVARLGSTSKACAVYGRELDERLTKSEVTQAKLDRLGRELARKKRLLLLLGVIEAKERVRIGRVEELGRRIASEETPVRGVALEPRRVKQLVLPAPRVSNVKDCLAILHSLSTRSPEDEATRRLRAVVTRRFDDAHVERIMNQCISFARRKSSPRRDSLEAQMRSNEEKSRELQTLVDLSVMLQRLCEAYVASRREFVQCISPALGQSLREEARSARGHVDILRVAIVTPGTETTEESFSILVARACRMHGNVTVRSILDEVEHVLKRSHRRYNLTAHGQRLLQPVAVSKNSDRSSAHERSTAVLLRKADKAVKGRLLADEVEAVFRDSRRVVGIGERSKD</sequence>